<reference evidence="3 4" key="1">
    <citation type="journal article" date="2023" name="Commun. Biol.">
        <title>Reorganization of the ancestral sex-determining regions during the evolution of trioecy in Pleodorina starrii.</title>
        <authorList>
            <person name="Takahashi K."/>
            <person name="Suzuki S."/>
            <person name="Kawai-Toyooka H."/>
            <person name="Yamamoto K."/>
            <person name="Hamaji T."/>
            <person name="Ootsuki R."/>
            <person name="Yamaguchi H."/>
            <person name="Kawachi M."/>
            <person name="Higashiyama T."/>
            <person name="Nozaki H."/>
        </authorList>
    </citation>
    <scope>NUCLEOTIDE SEQUENCE [LARGE SCALE GENOMIC DNA]</scope>
    <source>
        <strain evidence="3 4">NIES-4479</strain>
    </source>
</reference>
<dbReference type="SUPFAM" id="SSF103642">
    <property type="entry name" value="Sec-C motif"/>
    <property type="match status" value="1"/>
</dbReference>
<organism evidence="3 4">
    <name type="scientific">Pleodorina starrii</name>
    <dbReference type="NCBI Taxonomy" id="330485"/>
    <lineage>
        <taxon>Eukaryota</taxon>
        <taxon>Viridiplantae</taxon>
        <taxon>Chlorophyta</taxon>
        <taxon>core chlorophytes</taxon>
        <taxon>Chlorophyceae</taxon>
        <taxon>CS clade</taxon>
        <taxon>Chlamydomonadales</taxon>
        <taxon>Volvocaceae</taxon>
        <taxon>Pleodorina</taxon>
    </lineage>
</organism>
<dbReference type="Proteomes" id="UP001165080">
    <property type="component" value="Unassembled WGS sequence"/>
</dbReference>
<proteinExistence type="predicted"/>
<accession>A0A9W6F9S7</accession>
<dbReference type="Pfam" id="PF17775">
    <property type="entry name" value="YchJ_M-like"/>
    <property type="match status" value="1"/>
</dbReference>
<name>A0A9W6F9S7_9CHLO</name>
<dbReference type="Gene3D" id="3.10.450.50">
    <property type="match status" value="1"/>
</dbReference>
<dbReference type="EMBL" id="BRXU01000040">
    <property type="protein sequence ID" value="GLC60931.1"/>
    <property type="molecule type" value="Genomic_DNA"/>
</dbReference>
<sequence length="222" mass="24416">MLRSQVLPARCALHQRRQFAVQVAASKGFGTKPKVAPKPKKDQPAPEPCPCDSGKAYKNCCGVVHRGESVAATPEATLRARFSAYVKGEPEYIISTTHPDYHVNHYQVPIPGGAEERLREDVAAACNKFAFTGLKIVGSEPGVNEHEGYVSFEYLSRKRSAPGAPVTEEEVKDTTAWSRTAERCRFLRTSSDVWQFVDYQTATFDSSMLGGLQQQQPEPVAA</sequence>
<gene>
    <name evidence="3" type="primary">PLEST002567</name>
    <name evidence="3" type="ORF">PLESTB_001694000</name>
</gene>
<dbReference type="InterPro" id="IPR048469">
    <property type="entry name" value="YchJ-like_M"/>
</dbReference>
<evidence type="ECO:0000313" key="3">
    <source>
        <dbReference type="EMBL" id="GLC60931.1"/>
    </source>
</evidence>
<dbReference type="AlphaFoldDB" id="A0A9W6F9S7"/>
<dbReference type="Pfam" id="PF02810">
    <property type="entry name" value="SEC-C"/>
    <property type="match status" value="1"/>
</dbReference>
<dbReference type="InterPro" id="IPR032710">
    <property type="entry name" value="NTF2-like_dom_sf"/>
</dbReference>
<dbReference type="PANTHER" id="PTHR33747">
    <property type="entry name" value="UPF0225 PROTEIN SCO1677"/>
    <property type="match status" value="1"/>
</dbReference>
<evidence type="ECO:0000256" key="1">
    <source>
        <dbReference type="SAM" id="MobiDB-lite"/>
    </source>
</evidence>
<keyword evidence="4" id="KW-1185">Reference proteome</keyword>
<comment type="caution">
    <text evidence="3">The sequence shown here is derived from an EMBL/GenBank/DDBJ whole genome shotgun (WGS) entry which is preliminary data.</text>
</comment>
<feature type="region of interest" description="Disordered" evidence="1">
    <location>
        <begin position="30"/>
        <end position="49"/>
    </location>
</feature>
<evidence type="ECO:0000259" key="2">
    <source>
        <dbReference type="Pfam" id="PF17775"/>
    </source>
</evidence>
<feature type="domain" description="YchJ-like middle NTF2-like" evidence="2">
    <location>
        <begin position="73"/>
        <end position="198"/>
    </location>
</feature>
<dbReference type="PANTHER" id="PTHR33747:SF1">
    <property type="entry name" value="ADENYLATE CYCLASE-ASSOCIATED CAP C-TERMINAL DOMAIN-CONTAINING PROTEIN"/>
    <property type="match status" value="1"/>
</dbReference>
<protein>
    <recommendedName>
        <fullName evidence="2">YchJ-like middle NTF2-like domain-containing protein</fullName>
    </recommendedName>
</protein>
<evidence type="ECO:0000313" key="4">
    <source>
        <dbReference type="Proteomes" id="UP001165080"/>
    </source>
</evidence>
<dbReference type="SUPFAM" id="SSF54427">
    <property type="entry name" value="NTF2-like"/>
    <property type="match status" value="1"/>
</dbReference>
<dbReference type="InterPro" id="IPR004027">
    <property type="entry name" value="SEC_C_motif"/>
</dbReference>
<dbReference type="OrthoDB" id="525903at2759"/>